<gene>
    <name evidence="3" type="primary">csx10</name>
    <name evidence="4" type="ORF">DA73_0240885</name>
    <name evidence="3" type="ORF">DA73_0400029080</name>
</gene>
<name>A0A0C1R527_9CYAN</name>
<dbReference type="OrthoDB" id="482771at2"/>
<dbReference type="EMBL" id="JHEG02000059">
    <property type="protein sequence ID" value="KIE07445.1"/>
    <property type="molecule type" value="Genomic_DNA"/>
</dbReference>
<reference evidence="3" key="2">
    <citation type="submission" date="2019-11" db="EMBL/GenBank/DDBJ databases">
        <title>Improved Assembly of Tolypothrix boutellei genome.</title>
        <authorList>
            <person name="Sarangi A.N."/>
            <person name="Mukherjee M."/>
            <person name="Ghosh S."/>
            <person name="Singh D."/>
            <person name="Das A."/>
            <person name="Kant S."/>
            <person name="Prusty A."/>
            <person name="Tripathy S."/>
        </authorList>
    </citation>
    <scope>NUCLEOTIDE SEQUENCE</scope>
    <source>
        <strain evidence="3">VB521301</strain>
    </source>
</reference>
<dbReference type="STRING" id="1479485.DA73_0240885"/>
<dbReference type="RefSeq" id="WP_050046749.1">
    <property type="nucleotide sequence ID" value="NZ_JHEG04000001.1"/>
</dbReference>
<evidence type="ECO:0000313" key="5">
    <source>
        <dbReference type="Proteomes" id="UP000029738"/>
    </source>
</evidence>
<evidence type="ECO:0000256" key="1">
    <source>
        <dbReference type="ARBA" id="ARBA00023118"/>
    </source>
</evidence>
<organism evidence="4">
    <name type="scientific">Tolypothrix bouteillei VB521301</name>
    <dbReference type="NCBI Taxonomy" id="1479485"/>
    <lineage>
        <taxon>Bacteria</taxon>
        <taxon>Bacillati</taxon>
        <taxon>Cyanobacteriota</taxon>
        <taxon>Cyanophyceae</taxon>
        <taxon>Nostocales</taxon>
        <taxon>Tolypothrichaceae</taxon>
        <taxon>Tolypothrix</taxon>
    </lineage>
</organism>
<reference evidence="4" key="1">
    <citation type="journal article" date="2015" name="Genome Announc.">
        <title>Draft Genome Sequence of Tolypothrix boutellei Strain VB521301.</title>
        <authorList>
            <person name="Chandrababunaidu M.M."/>
            <person name="Singh D."/>
            <person name="Sen D."/>
            <person name="Bhan S."/>
            <person name="Das S."/>
            <person name="Gupta A."/>
            <person name="Adhikary S.P."/>
            <person name="Tripathy S."/>
        </authorList>
    </citation>
    <scope>NUCLEOTIDE SEQUENCE</scope>
    <source>
        <strain evidence="4">VB521301</strain>
    </source>
</reference>
<dbReference type="GO" id="GO:0051607">
    <property type="term" value="P:defense response to virus"/>
    <property type="evidence" value="ECO:0007669"/>
    <property type="project" value="UniProtKB-KW"/>
</dbReference>
<proteinExistence type="predicted"/>
<evidence type="ECO:0000313" key="3">
    <source>
        <dbReference type="EMBL" id="KAF3889082.1"/>
    </source>
</evidence>
<dbReference type="NCBIfam" id="TIGR02674">
    <property type="entry name" value="cas_cyan_RAMP_2"/>
    <property type="match status" value="1"/>
</dbReference>
<evidence type="ECO:0000259" key="2">
    <source>
        <dbReference type="Pfam" id="PF03787"/>
    </source>
</evidence>
<keyword evidence="1" id="KW-0051">Antiviral defense</keyword>
<feature type="domain" description="CRISPR type III-associated protein" evidence="2">
    <location>
        <begin position="7"/>
        <end position="269"/>
    </location>
</feature>
<protein>
    <submittedName>
        <fullName evidence="3">CRISPR-associated RAMP protein Csx10</fullName>
    </submittedName>
    <submittedName>
        <fullName evidence="4">CRISPR-associated protein Csx10</fullName>
    </submittedName>
</protein>
<comment type="caution">
    <text evidence="4">The sequence shown here is derived from an EMBL/GenBank/DDBJ whole genome shotgun (WGS) entry which is preliminary data.</text>
</comment>
<evidence type="ECO:0000313" key="4">
    <source>
        <dbReference type="EMBL" id="KIE07445.1"/>
    </source>
</evidence>
<sequence>MKRIELTITAQSPLAIGREKPGGSVSEVEKYIPGSVIRGAVAKQILSRYPDIEMQNLDVTVENNHFQKLFLDEKSAIFQNAYPAIAKSGSIYKKVENTPIRVLPATAVSSKANPGFKTDNKHGVFDTLIDLFCADIFNYPYDPSSKKAIEDRVDPRVETFSCFYSKDSNSYYSHAVTSRLLTRVGINRRRATAEEDILYSIEVLNEEFKTKKNTQTNNSQYYQWENYVYRSYILIKNDAIAKKLHKFINNNKEQFRLGGSISRGLGKVRIEAKEVQVINDIQKRIDKFNEALKNRLEEWSEVFGKPQHDPFSKNRKYFTINLHSEAILLENWQRTTVISTEMLQYTLQQFLTKKDESLKLHTAYSSYDYRSGWNNAWGLMKDVELITNKGAVYLFSTENLESWYKALFNLELTGVGERVSEGFGQVEICNEFHLVFREDAV</sequence>
<dbReference type="Proteomes" id="UP000029738">
    <property type="component" value="Unassembled WGS sequence"/>
</dbReference>
<dbReference type="InterPro" id="IPR013490">
    <property type="entry name" value="CRISPR-assoc_RAMP_Csx10"/>
</dbReference>
<dbReference type="InterPro" id="IPR005537">
    <property type="entry name" value="RAMP_III_fam"/>
</dbReference>
<dbReference type="EMBL" id="JHEG04000001">
    <property type="protein sequence ID" value="KAF3889082.1"/>
    <property type="molecule type" value="Genomic_DNA"/>
</dbReference>
<accession>A0A0C1R527</accession>
<dbReference type="Pfam" id="PF03787">
    <property type="entry name" value="RAMPs"/>
    <property type="match status" value="1"/>
</dbReference>
<dbReference type="AlphaFoldDB" id="A0A0C1R527"/>
<keyword evidence="5" id="KW-1185">Reference proteome</keyword>